<protein>
    <submittedName>
        <fullName evidence="2">Uncharacterized protein</fullName>
    </submittedName>
</protein>
<accession>A0A544QSM6</accession>
<dbReference type="Proteomes" id="UP000315385">
    <property type="component" value="Unassembled WGS sequence"/>
</dbReference>
<feature type="region of interest" description="Disordered" evidence="1">
    <location>
        <begin position="24"/>
        <end position="59"/>
    </location>
</feature>
<dbReference type="PROSITE" id="PS51257">
    <property type="entry name" value="PROKAR_LIPOPROTEIN"/>
    <property type="match status" value="1"/>
</dbReference>
<sequence>MNRRDVLAVGGLTLSTTLAGCFSVEQNESEGQTDGNESESSSDDTEPETADDDSELDLREANVTSVAIDDSGGASTFTVGLHHDDAGEEGYADWWQVETLDGTQLGRRDLLHAHENNQPFERSETIEIPDDVTCVVVRGHDQTHGYGGRAVVVNLDSGGQNAIQQGSERQTVSESDCPE</sequence>
<dbReference type="EMBL" id="SESI01000001">
    <property type="protein sequence ID" value="TQQ82419.1"/>
    <property type="molecule type" value="Genomic_DNA"/>
</dbReference>
<evidence type="ECO:0000313" key="2">
    <source>
        <dbReference type="EMBL" id="TQQ82419.1"/>
    </source>
</evidence>
<dbReference type="OrthoDB" id="189787at2157"/>
<proteinExistence type="predicted"/>
<keyword evidence="3" id="KW-1185">Reference proteome</keyword>
<gene>
    <name evidence="2" type="ORF">EWF95_05735</name>
</gene>
<organism evidence="2 3">
    <name type="scientific">Halonotius roseus</name>
    <dbReference type="NCBI Taxonomy" id="2511997"/>
    <lineage>
        <taxon>Archaea</taxon>
        <taxon>Methanobacteriati</taxon>
        <taxon>Methanobacteriota</taxon>
        <taxon>Stenosarchaea group</taxon>
        <taxon>Halobacteria</taxon>
        <taxon>Halobacteriales</taxon>
        <taxon>Haloferacaceae</taxon>
        <taxon>Halonotius</taxon>
    </lineage>
</organism>
<evidence type="ECO:0000256" key="1">
    <source>
        <dbReference type="SAM" id="MobiDB-lite"/>
    </source>
</evidence>
<feature type="compositionally biased region" description="Polar residues" evidence="1">
    <location>
        <begin position="24"/>
        <end position="35"/>
    </location>
</feature>
<dbReference type="RefSeq" id="WP_142443066.1">
    <property type="nucleotide sequence ID" value="NZ_SESI01000001.1"/>
</dbReference>
<dbReference type="AlphaFoldDB" id="A0A544QSM6"/>
<name>A0A544QSM6_9EURY</name>
<reference evidence="2 3" key="1">
    <citation type="submission" date="2019-02" db="EMBL/GenBank/DDBJ databases">
        <title>Halonotius sp. a new haloqrchaeon isolated from saline water.</title>
        <authorList>
            <person name="Duran-Viseras A."/>
            <person name="Sanchez-Porro C."/>
            <person name="Ventosa A."/>
        </authorList>
    </citation>
    <scope>NUCLEOTIDE SEQUENCE [LARGE SCALE GENOMIC DNA]</scope>
    <source>
        <strain evidence="2 3">F9-27</strain>
    </source>
</reference>
<evidence type="ECO:0000313" key="3">
    <source>
        <dbReference type="Proteomes" id="UP000315385"/>
    </source>
</evidence>
<feature type="compositionally biased region" description="Acidic residues" evidence="1">
    <location>
        <begin position="36"/>
        <end position="55"/>
    </location>
</feature>
<comment type="caution">
    <text evidence="2">The sequence shown here is derived from an EMBL/GenBank/DDBJ whole genome shotgun (WGS) entry which is preliminary data.</text>
</comment>